<feature type="signal peptide" evidence="1">
    <location>
        <begin position="1"/>
        <end position="30"/>
    </location>
</feature>
<organism evidence="2 3">
    <name type="scientific">Roseospira navarrensis</name>
    <dbReference type="NCBI Taxonomy" id="140058"/>
    <lineage>
        <taxon>Bacteria</taxon>
        <taxon>Pseudomonadati</taxon>
        <taxon>Pseudomonadota</taxon>
        <taxon>Alphaproteobacteria</taxon>
        <taxon>Rhodospirillales</taxon>
        <taxon>Rhodospirillaceae</taxon>
        <taxon>Roseospira</taxon>
    </lineage>
</organism>
<evidence type="ECO:0000313" key="2">
    <source>
        <dbReference type="EMBL" id="MQX36031.1"/>
    </source>
</evidence>
<feature type="chain" id="PRO_5030541182" description="Pilus assembly protein CpaD" evidence="1">
    <location>
        <begin position="31"/>
        <end position="227"/>
    </location>
</feature>
<comment type="caution">
    <text evidence="2">The sequence shown here is derived from an EMBL/GenBank/DDBJ whole genome shotgun (WGS) entry which is preliminary data.</text>
</comment>
<gene>
    <name evidence="2" type="ORF">GHC57_05810</name>
</gene>
<dbReference type="AlphaFoldDB" id="A0A7X1ZEC5"/>
<dbReference type="Proteomes" id="UP000434582">
    <property type="component" value="Unassembled WGS sequence"/>
</dbReference>
<reference evidence="2 3" key="1">
    <citation type="submission" date="2019-10" db="EMBL/GenBank/DDBJ databases">
        <title>Draft whole-genome sequence of the purple nonsulfur photosynthetic bacterium Roseospira navarrensis DSM 15114.</title>
        <authorList>
            <person name="Kyndt J.A."/>
            <person name="Meyer T.E."/>
        </authorList>
    </citation>
    <scope>NUCLEOTIDE SEQUENCE [LARGE SCALE GENOMIC DNA]</scope>
    <source>
        <strain evidence="2 3">DSM 15114</strain>
    </source>
</reference>
<name>A0A7X1ZEC5_9PROT</name>
<evidence type="ECO:0000313" key="3">
    <source>
        <dbReference type="Proteomes" id="UP000434582"/>
    </source>
</evidence>
<dbReference type="OrthoDB" id="9802674at2"/>
<dbReference type="RefSeq" id="WP_153342132.1">
    <property type="nucleotide sequence ID" value="NZ_WIVE01000012.1"/>
</dbReference>
<dbReference type="Pfam" id="PF09476">
    <property type="entry name" value="Pilus_CpaD"/>
    <property type="match status" value="1"/>
</dbReference>
<dbReference type="PROSITE" id="PS51257">
    <property type="entry name" value="PROKAR_LIPOPROTEIN"/>
    <property type="match status" value="1"/>
</dbReference>
<proteinExistence type="predicted"/>
<protein>
    <recommendedName>
        <fullName evidence="4">Pilus assembly protein CpaD</fullName>
    </recommendedName>
</protein>
<evidence type="ECO:0008006" key="4">
    <source>
        <dbReference type="Google" id="ProtNLM"/>
    </source>
</evidence>
<dbReference type="InterPro" id="IPR019027">
    <property type="entry name" value="Pilus_biogenesis_CpaD-related"/>
</dbReference>
<keyword evidence="3" id="KW-1185">Reference proteome</keyword>
<sequence length="227" mass="23932">MRAQHRSLMAGTRVAAVAALLVGLAACGSATDVGDYNQRYSVQADLRTFRAEIPMPQVNADGGGASIAMVPGFMEEFDRRARSPMRVQMPVNMSPRDQQATDMFLEWLDDRGVRTIVVPGQVTGPAPDDGSLGLSYDAYVAVVPNCGDWSGHTGLNPRNAPHSNFGCAVNRNVGLMLSDPGDLVDPRSLGSVDGARQALVVTKYRAGAATDAAIPRSESGSLTGIGE</sequence>
<dbReference type="EMBL" id="WIVE01000012">
    <property type="protein sequence ID" value="MQX36031.1"/>
    <property type="molecule type" value="Genomic_DNA"/>
</dbReference>
<keyword evidence="1" id="KW-0732">Signal</keyword>
<accession>A0A7X1ZEC5</accession>
<evidence type="ECO:0000256" key="1">
    <source>
        <dbReference type="SAM" id="SignalP"/>
    </source>
</evidence>